<gene>
    <name evidence="1" type="ORF">J2I48_10315</name>
</gene>
<dbReference type="Proteomes" id="UP000664795">
    <property type="component" value="Unassembled WGS sequence"/>
</dbReference>
<keyword evidence="2" id="KW-1185">Reference proteome</keyword>
<dbReference type="EMBL" id="JAFMYU010000006">
    <property type="protein sequence ID" value="MBO0931390.1"/>
    <property type="molecule type" value="Genomic_DNA"/>
</dbReference>
<evidence type="ECO:0008006" key="3">
    <source>
        <dbReference type="Google" id="ProtNLM"/>
    </source>
</evidence>
<accession>A0A939K0N0</accession>
<proteinExistence type="predicted"/>
<organism evidence="1 2">
    <name type="scientific">Fibrella aquatilis</name>
    <dbReference type="NCBI Taxonomy" id="2817059"/>
    <lineage>
        <taxon>Bacteria</taxon>
        <taxon>Pseudomonadati</taxon>
        <taxon>Bacteroidota</taxon>
        <taxon>Cytophagia</taxon>
        <taxon>Cytophagales</taxon>
        <taxon>Spirosomataceae</taxon>
        <taxon>Fibrella</taxon>
    </lineage>
</organism>
<dbReference type="RefSeq" id="WP_207335352.1">
    <property type="nucleotide sequence ID" value="NZ_JAFMYU010000006.1"/>
</dbReference>
<evidence type="ECO:0000313" key="1">
    <source>
        <dbReference type="EMBL" id="MBO0931390.1"/>
    </source>
</evidence>
<dbReference type="AlphaFoldDB" id="A0A939K0N0"/>
<name>A0A939K0N0_9BACT</name>
<sequence length="616" mass="66830">MSTSYQFRGSLHGYLCNHCQENGSGLLVRLYKTSSDQRVTELAVANAKDTFHELSVADVEAKGKLLLAEARTDEGGNFSIDLSEKNGYRGEAFDIDFLVDDVPYHFPPKHREGLRFQFSVTTLQPQWRQAQDNQLTYAWEFAIPAKWWCPIRARFGAYVICGQVTDCETRTPLAGLKVSAFDVDLLQDDALGTATTNATGHFVLYYSEAAFSKTIFNWLNVEWPAGPDLYFKITTGSGQVLLQEPRSKGHEPGRENAANCFCIDFCVKRPDVPNTYVPALFTHVGIYAIAGGFDGQGFTNDAQKNAFTGSIPLVGIVPGGAASNAMEYRFKVKNLASSVEIIADANYLDGFQLGTLAKLRFSPFSYSNDPYMVNSAGATHNVVIGPQGWIRVPRENDLFGAVGQFNAGTLLGSLNTVALMETGFGIHEAYPTAPLFDLTNPAPVYVAGQPFGAAHKAGVHTFQITFEAREVGSSTVAYSTVLPRIVLTNVSYLQRVHPSWAGGDRAKIGVGMLEIAETTAQGVGCNEIGNALTATYSVVHPFLEDISISFEGNAPLPPTFSAPIATDEKIGSQAFNTSAMQPCAYVIHIVANLRLTSGGGRLPNAYVEDHIAFCKS</sequence>
<evidence type="ECO:0000313" key="2">
    <source>
        <dbReference type="Proteomes" id="UP000664795"/>
    </source>
</evidence>
<protein>
    <recommendedName>
        <fullName evidence="3">Carboxypeptidase regulatory-like domain-containing protein</fullName>
    </recommendedName>
</protein>
<reference evidence="1 2" key="1">
    <citation type="submission" date="2021-03" db="EMBL/GenBank/DDBJ databases">
        <title>Fibrella sp. HMF5036 genome sequencing and assembly.</title>
        <authorList>
            <person name="Kang H."/>
            <person name="Kim H."/>
            <person name="Bae S."/>
            <person name="Joh K."/>
        </authorList>
    </citation>
    <scope>NUCLEOTIDE SEQUENCE [LARGE SCALE GENOMIC DNA]</scope>
    <source>
        <strain evidence="1 2">HMF5036</strain>
    </source>
</reference>
<comment type="caution">
    <text evidence="1">The sequence shown here is derived from an EMBL/GenBank/DDBJ whole genome shotgun (WGS) entry which is preliminary data.</text>
</comment>